<proteinExistence type="predicted"/>
<name>A0A9D1RDJ9_9FIRM</name>
<dbReference type="Pfam" id="PF00005">
    <property type="entry name" value="ABC_tran"/>
    <property type="match status" value="1"/>
</dbReference>
<dbReference type="InterPro" id="IPR003439">
    <property type="entry name" value="ABC_transporter-like_ATP-bd"/>
</dbReference>
<dbReference type="PANTHER" id="PTHR24221:SF654">
    <property type="entry name" value="ATP-BINDING CASSETTE SUB-FAMILY B MEMBER 6"/>
    <property type="match status" value="1"/>
</dbReference>
<evidence type="ECO:0000256" key="1">
    <source>
        <dbReference type="ARBA" id="ARBA00022741"/>
    </source>
</evidence>
<accession>A0A9D1RDJ9</accession>
<comment type="caution">
    <text evidence="4">The sequence shown here is derived from an EMBL/GenBank/DDBJ whole genome shotgun (WGS) entry which is preliminary data.</text>
</comment>
<evidence type="ECO:0000313" key="5">
    <source>
        <dbReference type="Proteomes" id="UP000824263"/>
    </source>
</evidence>
<dbReference type="GO" id="GO:0034040">
    <property type="term" value="F:ATPase-coupled lipid transmembrane transporter activity"/>
    <property type="evidence" value="ECO:0007669"/>
    <property type="project" value="TreeGrafter"/>
</dbReference>
<dbReference type="PANTHER" id="PTHR24221">
    <property type="entry name" value="ATP-BINDING CASSETTE SUB-FAMILY B"/>
    <property type="match status" value="1"/>
</dbReference>
<dbReference type="GO" id="GO:0005524">
    <property type="term" value="F:ATP binding"/>
    <property type="evidence" value="ECO:0007669"/>
    <property type="project" value="UniProtKB-KW"/>
</dbReference>
<dbReference type="PROSITE" id="PS50893">
    <property type="entry name" value="ABC_TRANSPORTER_2"/>
    <property type="match status" value="1"/>
</dbReference>
<sequence length="277" mass="30968">VSNNLANPLVMIFTNVSKIKGTRSVIGKIEKISRPASTGTAKEQIEALDHGICIEDLSFSYDKQKQVLEGIDCVIEKGKKYAVVGKSGCGKSTLIKLLTGCCFGYDGRILYDGRDLERLDRDAVARLSSVIHQNIYLFDETIYDNICLHQEYSKERVEQAVEESGLTGFLSELPDGLGYQAGENGADLSGGQRQRIAVARALIRHKPLLILDEGTSAVDKKTAYDIESRLLKKEDLTLITVTHHLNKELLEQYDEIIYMEDGRIKEKGNFEKLFHIL</sequence>
<dbReference type="GO" id="GO:0016887">
    <property type="term" value="F:ATP hydrolysis activity"/>
    <property type="evidence" value="ECO:0007669"/>
    <property type="project" value="InterPro"/>
</dbReference>
<evidence type="ECO:0000256" key="2">
    <source>
        <dbReference type="ARBA" id="ARBA00022840"/>
    </source>
</evidence>
<dbReference type="EMBL" id="DXGF01000171">
    <property type="protein sequence ID" value="HIW84581.1"/>
    <property type="molecule type" value="Genomic_DNA"/>
</dbReference>
<gene>
    <name evidence="4" type="ORF">H9873_09690</name>
</gene>
<dbReference type="Proteomes" id="UP000824263">
    <property type="component" value="Unassembled WGS sequence"/>
</dbReference>
<protein>
    <submittedName>
        <fullName evidence="4">ABC transporter ATP-binding protein/permease</fullName>
    </submittedName>
</protein>
<keyword evidence="2 4" id="KW-0067">ATP-binding</keyword>
<dbReference type="InterPro" id="IPR039421">
    <property type="entry name" value="Type_1_exporter"/>
</dbReference>
<evidence type="ECO:0000259" key="3">
    <source>
        <dbReference type="PROSITE" id="PS50893"/>
    </source>
</evidence>
<dbReference type="AlphaFoldDB" id="A0A9D1RDJ9"/>
<keyword evidence="1" id="KW-0547">Nucleotide-binding</keyword>
<dbReference type="InterPro" id="IPR003593">
    <property type="entry name" value="AAA+_ATPase"/>
</dbReference>
<reference evidence="4" key="2">
    <citation type="submission" date="2021-04" db="EMBL/GenBank/DDBJ databases">
        <authorList>
            <person name="Gilroy R."/>
        </authorList>
    </citation>
    <scope>NUCLEOTIDE SEQUENCE</scope>
    <source>
        <strain evidence="4">ChiSxjej1B13-11762</strain>
    </source>
</reference>
<dbReference type="InterPro" id="IPR017871">
    <property type="entry name" value="ABC_transporter-like_CS"/>
</dbReference>
<dbReference type="PROSITE" id="PS00211">
    <property type="entry name" value="ABC_TRANSPORTER_1"/>
    <property type="match status" value="1"/>
</dbReference>
<organism evidence="4 5">
    <name type="scientific">Candidatus Dorea gallistercoris</name>
    <dbReference type="NCBI Taxonomy" id="2838542"/>
    <lineage>
        <taxon>Bacteria</taxon>
        <taxon>Bacillati</taxon>
        <taxon>Bacillota</taxon>
        <taxon>Clostridia</taxon>
        <taxon>Lachnospirales</taxon>
        <taxon>Lachnospiraceae</taxon>
        <taxon>Dorea</taxon>
    </lineage>
</organism>
<dbReference type="Gene3D" id="3.40.50.300">
    <property type="entry name" value="P-loop containing nucleotide triphosphate hydrolases"/>
    <property type="match status" value="1"/>
</dbReference>
<feature type="domain" description="ABC transporter" evidence="3">
    <location>
        <begin position="52"/>
        <end position="276"/>
    </location>
</feature>
<dbReference type="SMART" id="SM00382">
    <property type="entry name" value="AAA"/>
    <property type="match status" value="1"/>
</dbReference>
<evidence type="ECO:0000313" key="4">
    <source>
        <dbReference type="EMBL" id="HIW84581.1"/>
    </source>
</evidence>
<dbReference type="InterPro" id="IPR027417">
    <property type="entry name" value="P-loop_NTPase"/>
</dbReference>
<feature type="non-terminal residue" evidence="4">
    <location>
        <position position="1"/>
    </location>
</feature>
<dbReference type="SUPFAM" id="SSF52540">
    <property type="entry name" value="P-loop containing nucleoside triphosphate hydrolases"/>
    <property type="match status" value="1"/>
</dbReference>
<reference evidence="4" key="1">
    <citation type="journal article" date="2021" name="PeerJ">
        <title>Extensive microbial diversity within the chicken gut microbiome revealed by metagenomics and culture.</title>
        <authorList>
            <person name="Gilroy R."/>
            <person name="Ravi A."/>
            <person name="Getino M."/>
            <person name="Pursley I."/>
            <person name="Horton D.L."/>
            <person name="Alikhan N.F."/>
            <person name="Baker D."/>
            <person name="Gharbi K."/>
            <person name="Hall N."/>
            <person name="Watson M."/>
            <person name="Adriaenssens E.M."/>
            <person name="Foster-Nyarko E."/>
            <person name="Jarju S."/>
            <person name="Secka A."/>
            <person name="Antonio M."/>
            <person name="Oren A."/>
            <person name="Chaudhuri R.R."/>
            <person name="La Ragione R."/>
            <person name="Hildebrand F."/>
            <person name="Pallen M.J."/>
        </authorList>
    </citation>
    <scope>NUCLEOTIDE SEQUENCE</scope>
    <source>
        <strain evidence="4">ChiSxjej1B13-11762</strain>
    </source>
</reference>